<dbReference type="EMBL" id="MF782455">
    <property type="protein sequence ID" value="ATZ80461.1"/>
    <property type="molecule type" value="Genomic_DNA"/>
</dbReference>
<keyword evidence="1" id="KW-0812">Transmembrane</keyword>
<sequence>MEEQNQQNIQNDPKEVNKQINMNFFTKSIQQIIILLLQKSQEENIEILDPLMKQHKRKYEQHMKLRESCNLILDSFNGKGNYDVGAAVKRVYKVLTANIDYLYPTENTELFYLKEKNSIVTIIPGVDIGCVVNNMNDEEKKKLWINVFMIYISAANLIALINNLKKEGKQWEIIPKLRLKVVESGIINNGLLFNPFVGFNEEKGEYDMEAMFENVDKLQNPTGMDLGSLLRMTGAEKIFDMEKISEQIKDVNEEEIKKATTNLTNLIGAGGDTDTQELLGNLVNDVVKKLQSGEKDIFNIAQTVAMDRGKTVDPNKFMKTAAKFKDFASKDNLKNLKDENGNPIGEKLMSSLQMPLQFLQGLQNNASAAHTPFDISSKNNSSSKKK</sequence>
<feature type="transmembrane region" description="Helical" evidence="1">
    <location>
        <begin position="143"/>
        <end position="161"/>
    </location>
</feature>
<protein>
    <submittedName>
        <fullName evidence="2">Uncharacterized protein</fullName>
    </submittedName>
</protein>
<evidence type="ECO:0000256" key="1">
    <source>
        <dbReference type="SAM" id="Phobius"/>
    </source>
</evidence>
<dbReference type="Proteomes" id="UP000240325">
    <property type="component" value="Segment"/>
</dbReference>
<name>A0A2H4UU52_9VIRU</name>
<keyword evidence="1" id="KW-1133">Transmembrane helix</keyword>
<reference evidence="2" key="1">
    <citation type="journal article" date="2017" name="Elife">
        <title>The kinetoplastid-infecting Bodo saltans virus (BsV), a window into the most abundant giant viruses in the sea.</title>
        <authorList>
            <person name="Deeg C.M."/>
            <person name="Chow C.-E.T."/>
            <person name="Suttle C.A."/>
        </authorList>
    </citation>
    <scope>NUCLEOTIDE SEQUENCE</scope>
    <source>
        <strain evidence="2">NG1</strain>
    </source>
</reference>
<gene>
    <name evidence="2" type="ORF">BMW23_0407</name>
</gene>
<keyword evidence="1" id="KW-0472">Membrane</keyword>
<evidence type="ECO:0000313" key="3">
    <source>
        <dbReference type="Proteomes" id="UP000240325"/>
    </source>
</evidence>
<proteinExistence type="predicted"/>
<evidence type="ECO:0000313" key="2">
    <source>
        <dbReference type="EMBL" id="ATZ80461.1"/>
    </source>
</evidence>
<organism evidence="2">
    <name type="scientific">Bodo saltans virus</name>
    <dbReference type="NCBI Taxonomy" id="2024608"/>
    <lineage>
        <taxon>Viruses</taxon>
        <taxon>Varidnaviria</taxon>
        <taxon>Bamfordvirae</taxon>
        <taxon>Nucleocytoviricota</taxon>
        <taxon>Megaviricetes</taxon>
        <taxon>Imitervirales</taxon>
        <taxon>Mimiviridae</taxon>
        <taxon>Klosneuvirinae</taxon>
        <taxon>Theiavirus</taxon>
        <taxon>Theiavirus salishense</taxon>
    </lineage>
</organism>
<accession>A0A2H4UU52</accession>
<keyword evidence="3" id="KW-1185">Reference proteome</keyword>